<evidence type="ECO:0000256" key="6">
    <source>
        <dbReference type="ARBA" id="ARBA00023136"/>
    </source>
</evidence>
<dbReference type="AlphaFoldDB" id="F8A6R6"/>
<dbReference type="InterPro" id="IPR043149">
    <property type="entry name" value="TagF_N"/>
</dbReference>
<dbReference type="eggNOG" id="COG1887">
    <property type="taxonomic scope" value="Bacteria"/>
</dbReference>
<evidence type="ECO:0000313" key="8">
    <source>
        <dbReference type="Proteomes" id="UP000000485"/>
    </source>
</evidence>
<dbReference type="InterPro" id="IPR051612">
    <property type="entry name" value="Teichoic_Acid_Biosynth"/>
</dbReference>
<accession>F8A6R6</accession>
<evidence type="ECO:0000256" key="4">
    <source>
        <dbReference type="ARBA" id="ARBA00022679"/>
    </source>
</evidence>
<dbReference type="SUPFAM" id="SSF53756">
    <property type="entry name" value="UDP-Glycosyltransferase/glycogen phosphorylase"/>
    <property type="match status" value="1"/>
</dbReference>
<dbReference type="GO" id="GO:0005886">
    <property type="term" value="C:plasma membrane"/>
    <property type="evidence" value="ECO:0007669"/>
    <property type="project" value="UniProtKB-SubCell"/>
</dbReference>
<keyword evidence="5" id="KW-0777">Teichoic acid biosynthesis</keyword>
<evidence type="ECO:0000313" key="7">
    <source>
        <dbReference type="EMBL" id="AEI11126.1"/>
    </source>
</evidence>
<gene>
    <name evidence="7" type="ordered locus">Celgi_0606</name>
</gene>
<dbReference type="GO" id="GO:0019350">
    <property type="term" value="P:teichoic acid biosynthetic process"/>
    <property type="evidence" value="ECO:0007669"/>
    <property type="project" value="UniProtKB-KW"/>
</dbReference>
<protein>
    <submittedName>
        <fullName evidence="7">CDP-glycerol:poly(Glycerophosphate) glycerophosphotransferase</fullName>
    </submittedName>
</protein>
<keyword evidence="4 7" id="KW-0808">Transferase</keyword>
<proteinExistence type="inferred from homology"/>
<comment type="subcellular location">
    <subcellularLocation>
        <location evidence="1">Cell membrane</location>
        <topology evidence="1">Peripheral membrane protein</topology>
    </subcellularLocation>
</comment>
<keyword evidence="6" id="KW-0472">Membrane</keyword>
<dbReference type="Proteomes" id="UP000000485">
    <property type="component" value="Chromosome"/>
</dbReference>
<reference evidence="8" key="1">
    <citation type="submission" date="2011-04" db="EMBL/GenBank/DDBJ databases">
        <title>Complete sequence of Cellvibrio gilvus ATCC 13127.</title>
        <authorList>
            <person name="Lucas S."/>
            <person name="Han J."/>
            <person name="Lapidus A."/>
            <person name="Cheng J.-F."/>
            <person name="Goodwin L."/>
            <person name="Pitluck S."/>
            <person name="Peters L."/>
            <person name="Munk A."/>
            <person name="Detter J.C."/>
            <person name="Han C."/>
            <person name="Tapia R."/>
            <person name="Land M."/>
            <person name="Hauser L."/>
            <person name="Kyrpides N."/>
            <person name="Ivanova N."/>
            <person name="Ovchinnikova G."/>
            <person name="Pagani I."/>
            <person name="Mead D."/>
            <person name="Brumm P."/>
            <person name="Woyke T."/>
        </authorList>
    </citation>
    <scope>NUCLEOTIDE SEQUENCE [LARGE SCALE GENOMIC DNA]</scope>
    <source>
        <strain evidence="8">ATCC 13127 / NRRL B-14078</strain>
    </source>
</reference>
<dbReference type="InterPro" id="IPR043148">
    <property type="entry name" value="TagF_C"/>
</dbReference>
<evidence type="ECO:0000256" key="5">
    <source>
        <dbReference type="ARBA" id="ARBA00022944"/>
    </source>
</evidence>
<dbReference type="Pfam" id="PF04464">
    <property type="entry name" value="Glyphos_transf"/>
    <property type="match status" value="1"/>
</dbReference>
<dbReference type="GO" id="GO:0047355">
    <property type="term" value="F:CDP-glycerol glycerophosphotransferase activity"/>
    <property type="evidence" value="ECO:0007669"/>
    <property type="project" value="InterPro"/>
</dbReference>
<dbReference type="RefSeq" id="WP_013882649.1">
    <property type="nucleotide sequence ID" value="NC_015671.1"/>
</dbReference>
<dbReference type="KEGG" id="cga:Celgi_0606"/>
<evidence type="ECO:0000256" key="3">
    <source>
        <dbReference type="ARBA" id="ARBA00022475"/>
    </source>
</evidence>
<sequence>MIRRAFFESWRGRYADSPRAISELLAERHPDVRQYWVAAPGTPLPAGVVGVRRHSPEYFARLLTADLVVANDIISQHRIKGPRATYLQTWHGTALKTIGHDEAFATYSGAAAHRARMVRDVAKWDLLLSPAPEATRVFRGAFGFDGTVLETGYPRNDVLLSDRAPEVRARVRAELGIADGRRAVLYAPTWRDDSKDADGRFVDPGALDLARLRARLGDDVVVLLRLHTHVAPDERRVLPGFVVDVSRYPEIADLYLASDVLVSDYSSAIFDYVVTGKPVVLFAYDLDAYRDAVRGMYYDYDEWAPGPVTRTTDELADVLAVIDDVHARALPRYAAFVERFAPHEDGRATQRVLDALTERGLLSASSVRDRSAG</sequence>
<evidence type="ECO:0000256" key="1">
    <source>
        <dbReference type="ARBA" id="ARBA00004202"/>
    </source>
</evidence>
<name>F8A6R6_CELGA</name>
<dbReference type="PANTHER" id="PTHR37316:SF3">
    <property type="entry name" value="TEICHOIC ACID GLYCEROL-PHOSPHATE TRANSFERASE"/>
    <property type="match status" value="1"/>
</dbReference>
<dbReference type="EMBL" id="CP002665">
    <property type="protein sequence ID" value="AEI11126.1"/>
    <property type="molecule type" value="Genomic_DNA"/>
</dbReference>
<dbReference type="PANTHER" id="PTHR37316">
    <property type="entry name" value="TEICHOIC ACID GLYCEROL-PHOSPHATE PRIMASE"/>
    <property type="match status" value="1"/>
</dbReference>
<dbReference type="Gene3D" id="3.40.50.12580">
    <property type="match status" value="1"/>
</dbReference>
<dbReference type="InterPro" id="IPR007554">
    <property type="entry name" value="Glycerophosphate_synth"/>
</dbReference>
<keyword evidence="8" id="KW-1185">Reference proteome</keyword>
<dbReference type="Gene3D" id="3.40.50.11820">
    <property type="match status" value="1"/>
</dbReference>
<organism evidence="7 8">
    <name type="scientific">Cellulomonas gilvus (strain ATCC 13127 / NRRL B-14078)</name>
    <name type="common">Cellvibrio gilvus</name>
    <dbReference type="NCBI Taxonomy" id="593907"/>
    <lineage>
        <taxon>Bacteria</taxon>
        <taxon>Bacillati</taxon>
        <taxon>Actinomycetota</taxon>
        <taxon>Actinomycetes</taxon>
        <taxon>Micrococcales</taxon>
        <taxon>Cellulomonadaceae</taxon>
        <taxon>Cellulomonas</taxon>
    </lineage>
</organism>
<dbReference type="STRING" id="593907.Celgi_0606"/>
<comment type="similarity">
    <text evidence="2">Belongs to the CDP-glycerol glycerophosphotransferase family.</text>
</comment>
<dbReference type="HOGENOM" id="CLU_029598_1_1_11"/>
<keyword evidence="3" id="KW-1003">Cell membrane</keyword>
<evidence type="ECO:0000256" key="2">
    <source>
        <dbReference type="ARBA" id="ARBA00010488"/>
    </source>
</evidence>